<organism evidence="1 2">
    <name type="scientific">Scutellospora calospora</name>
    <dbReference type="NCBI Taxonomy" id="85575"/>
    <lineage>
        <taxon>Eukaryota</taxon>
        <taxon>Fungi</taxon>
        <taxon>Fungi incertae sedis</taxon>
        <taxon>Mucoromycota</taxon>
        <taxon>Glomeromycotina</taxon>
        <taxon>Glomeromycetes</taxon>
        <taxon>Diversisporales</taxon>
        <taxon>Gigasporaceae</taxon>
        <taxon>Scutellospora</taxon>
    </lineage>
</organism>
<reference evidence="1" key="1">
    <citation type="submission" date="2021-06" db="EMBL/GenBank/DDBJ databases">
        <authorList>
            <person name="Kallberg Y."/>
            <person name="Tangrot J."/>
            <person name="Rosling A."/>
        </authorList>
    </citation>
    <scope>NUCLEOTIDE SEQUENCE</scope>
    <source>
        <strain evidence="1">AU212A</strain>
    </source>
</reference>
<sequence>DYDTLKNLYKNRFLNTSSQFLSTAESFWNYFNNSYNTNFRGIDGKIRILLIIVEKFTYQKLMGKLEVRK</sequence>
<feature type="non-terminal residue" evidence="1">
    <location>
        <position position="1"/>
    </location>
</feature>
<evidence type="ECO:0000313" key="2">
    <source>
        <dbReference type="Proteomes" id="UP000789860"/>
    </source>
</evidence>
<name>A0ACA9MY38_9GLOM</name>
<gene>
    <name evidence="1" type="ORF">SCALOS_LOCUS7477</name>
</gene>
<evidence type="ECO:0000313" key="1">
    <source>
        <dbReference type="EMBL" id="CAG8616124.1"/>
    </source>
</evidence>
<feature type="non-terminal residue" evidence="1">
    <location>
        <position position="69"/>
    </location>
</feature>
<keyword evidence="2" id="KW-1185">Reference proteome</keyword>
<dbReference type="EMBL" id="CAJVPM010016799">
    <property type="protein sequence ID" value="CAG8616124.1"/>
    <property type="molecule type" value="Genomic_DNA"/>
</dbReference>
<accession>A0ACA9MY38</accession>
<protein>
    <submittedName>
        <fullName evidence="1">6474_t:CDS:1</fullName>
    </submittedName>
</protein>
<dbReference type="Proteomes" id="UP000789860">
    <property type="component" value="Unassembled WGS sequence"/>
</dbReference>
<proteinExistence type="predicted"/>
<comment type="caution">
    <text evidence="1">The sequence shown here is derived from an EMBL/GenBank/DDBJ whole genome shotgun (WGS) entry which is preliminary data.</text>
</comment>